<feature type="transmembrane region" description="Helical" evidence="13">
    <location>
        <begin position="1094"/>
        <end position="1115"/>
    </location>
</feature>
<dbReference type="FunFam" id="3.40.50.2300:FF:000024">
    <property type="entry name" value="Vomeronasal 2, receptor 73"/>
    <property type="match status" value="1"/>
</dbReference>
<feature type="transmembrane region" description="Helical" evidence="13">
    <location>
        <begin position="1251"/>
        <end position="1274"/>
    </location>
</feature>
<dbReference type="PRINTS" id="PR00248">
    <property type="entry name" value="GPCRMGR"/>
</dbReference>
<evidence type="ECO:0000256" key="1">
    <source>
        <dbReference type="ARBA" id="ARBA00004651"/>
    </source>
</evidence>
<evidence type="ECO:0000256" key="11">
    <source>
        <dbReference type="ARBA" id="ARBA00023224"/>
    </source>
</evidence>
<dbReference type="InterPro" id="IPR000068">
    <property type="entry name" value="GPCR_3_Ca_sens_rcpt-rel"/>
</dbReference>
<dbReference type="InterPro" id="IPR028082">
    <property type="entry name" value="Peripla_BP_I"/>
</dbReference>
<evidence type="ECO:0000313" key="15">
    <source>
        <dbReference type="Proteomes" id="UP001108280"/>
    </source>
</evidence>
<keyword evidence="11" id="KW-0807">Transducer</keyword>
<keyword evidence="9" id="KW-0675">Receptor</keyword>
<comment type="similarity">
    <text evidence="2">Belongs to the G-protein coupled receptor 3 family.</text>
</comment>
<dbReference type="Gene3D" id="3.40.50.2300">
    <property type="match status" value="2"/>
</dbReference>
<dbReference type="PRINTS" id="PR01535">
    <property type="entry name" value="VOMERONASL2R"/>
</dbReference>
<evidence type="ECO:0000256" key="5">
    <source>
        <dbReference type="ARBA" id="ARBA00022729"/>
    </source>
</evidence>
<dbReference type="Pfam" id="PF07562">
    <property type="entry name" value="NCD3G"/>
    <property type="match status" value="1"/>
</dbReference>
<evidence type="ECO:0000256" key="4">
    <source>
        <dbReference type="ARBA" id="ARBA00022692"/>
    </source>
</evidence>
<keyword evidence="5" id="KW-0732">Signal</keyword>
<feature type="transmembrane region" description="Helical" evidence="13">
    <location>
        <begin position="1130"/>
        <end position="1150"/>
    </location>
</feature>
<keyword evidence="8 13" id="KW-0472">Membrane</keyword>
<keyword evidence="7" id="KW-0297">G-protein coupled receptor</keyword>
<evidence type="ECO:0000256" key="3">
    <source>
        <dbReference type="ARBA" id="ARBA00022475"/>
    </source>
</evidence>
<dbReference type="Gene3D" id="2.10.50.30">
    <property type="entry name" value="GPCR, family 3, nine cysteines domain"/>
    <property type="match status" value="1"/>
</dbReference>
<dbReference type="OrthoDB" id="5984008at2759"/>
<dbReference type="SUPFAM" id="SSF53822">
    <property type="entry name" value="Periplasmic binding protein-like I"/>
    <property type="match status" value="1"/>
</dbReference>
<evidence type="ECO:0000259" key="14">
    <source>
        <dbReference type="PROSITE" id="PS50259"/>
    </source>
</evidence>
<evidence type="ECO:0000256" key="13">
    <source>
        <dbReference type="SAM" id="Phobius"/>
    </source>
</evidence>
<evidence type="ECO:0000256" key="12">
    <source>
        <dbReference type="SAM" id="Coils"/>
    </source>
</evidence>
<dbReference type="PROSITE" id="PS50259">
    <property type="entry name" value="G_PROTEIN_RECEP_F3_4"/>
    <property type="match status" value="1"/>
</dbReference>
<reference evidence="15" key="2">
    <citation type="journal article" date="2020" name="Biotechnol. Bioeng.">
        <title>Chromosome-scale scaffolds for the Chinese hamster reference genome assembly to facilitate the study of the CHO epigenome.</title>
        <authorList>
            <person name="Hilliard W."/>
            <person name="MacDonald M."/>
            <person name="Lee K.H."/>
        </authorList>
    </citation>
    <scope>NUCLEOTIDE SEQUENCE [LARGE SCALE GENOMIC DNA]</scope>
    <source>
        <strain evidence="15">17A/GY</strain>
    </source>
</reference>
<dbReference type="InterPro" id="IPR001828">
    <property type="entry name" value="ANF_lig-bd_rcpt"/>
</dbReference>
<dbReference type="GeneID" id="113835458"/>
<feature type="transmembrane region" description="Helical" evidence="13">
    <location>
        <begin position="1162"/>
        <end position="1186"/>
    </location>
</feature>
<dbReference type="InterPro" id="IPR021109">
    <property type="entry name" value="Peptidase_aspartic_dom_sf"/>
</dbReference>
<dbReference type="Gene3D" id="2.40.70.10">
    <property type="entry name" value="Acid Proteases"/>
    <property type="match status" value="1"/>
</dbReference>
<feature type="coiled-coil region" evidence="12">
    <location>
        <begin position="266"/>
        <end position="297"/>
    </location>
</feature>
<dbReference type="PANTHER" id="PTHR24061">
    <property type="entry name" value="CALCIUM-SENSING RECEPTOR-RELATED"/>
    <property type="match status" value="1"/>
</dbReference>
<dbReference type="Pfam" id="PF00003">
    <property type="entry name" value="7tm_3"/>
    <property type="match status" value="1"/>
</dbReference>
<evidence type="ECO:0000256" key="7">
    <source>
        <dbReference type="ARBA" id="ARBA00023040"/>
    </source>
</evidence>
<reference evidence="15" key="1">
    <citation type="journal article" date="2018" name="Biotechnol. Bioeng.">
        <title>A reference genome of the Chinese hamster based on a hybrid assembly strategy.</title>
        <authorList>
            <person name="Rupp O."/>
            <person name="MacDonald M.L."/>
            <person name="Li S."/>
            <person name="Dhiman H."/>
            <person name="Polson S."/>
            <person name="Griep S."/>
            <person name="Heffner K."/>
            <person name="Hernandez I."/>
            <person name="Brinkrolf K."/>
            <person name="Jadhav V."/>
            <person name="Samoudi M."/>
            <person name="Hao H."/>
            <person name="Kingham B."/>
            <person name="Goesmann A."/>
            <person name="Betenbaugh M.J."/>
            <person name="Lewis N.E."/>
            <person name="Borth N."/>
            <person name="Lee K.H."/>
        </authorList>
    </citation>
    <scope>NUCLEOTIDE SEQUENCE [LARGE SCALE GENOMIC DNA]</scope>
    <source>
        <strain evidence="15">17A/GY</strain>
    </source>
</reference>
<evidence type="ECO:0000256" key="8">
    <source>
        <dbReference type="ARBA" id="ARBA00023136"/>
    </source>
</evidence>
<keyword evidence="12" id="KW-0175">Coiled coil</keyword>
<keyword evidence="6 13" id="KW-1133">Transmembrane helix</keyword>
<dbReference type="KEGG" id="cge:113835458"/>
<keyword evidence="10" id="KW-0325">Glycoprotein</keyword>
<evidence type="ECO:0000256" key="2">
    <source>
        <dbReference type="ARBA" id="ARBA00007242"/>
    </source>
</evidence>
<evidence type="ECO:0000256" key="6">
    <source>
        <dbReference type="ARBA" id="ARBA00022989"/>
    </source>
</evidence>
<accession>A0A9J7GWX3</accession>
<dbReference type="FunFam" id="2.10.50.30:FF:000002">
    <property type="entry name" value="Vomeronasal 2 receptor, h1"/>
    <property type="match status" value="1"/>
</dbReference>
<dbReference type="Pfam" id="PF01094">
    <property type="entry name" value="ANF_receptor"/>
    <property type="match status" value="1"/>
</dbReference>
<keyword evidence="4 13" id="KW-0812">Transmembrane</keyword>
<sequence length="1366" mass="155720">MDLPITMATFPLKLDKYNISYAYMHSLLEEQADLQNMGLHVLLAVTFLIHVSLFLKNRRKVDISTHLQDIQALRSQALNESKLTYSSILELLEQKLDDGLHSMFYKIQTDLSTTQAEMQHIYNNIKMDRCSIESLKADRAKDRDEIQDVIQHIYNNIKIDRCSILESLQADRAKDRDETQELIQTLQAKQTKDHEELKSSLSILQTKQTTDHDALMAKQAADYESLEMACSRLETQLGSLSYSFVTKVQETQNRLQQSDNATKSIAGKYERDYNELRTELQRLQEELQTRVVKLEMSTELMAEINRNLDSKFQSLDGYFQATQMLARDERITRLENLTGELSKQIEDSASRLESLMVDEIKASRDEILTRLTYLEQEDTDSLRSEMHNSRRVTPADWVGLASAVLDNSCLIEWRALFREEAGILERQAARDGVDAPLQKILGEGIGTLSRVRRSVNSMVCIGPEGQKGILKPYVADIAINLWGRDLLQQWNTQINIPPVSDTNSRQPRDSRKDRTLVFVCSLDASDCSLKTQWNRYSDGNVVIAAFVPLLYFYKGFNIVDLNAKPFFYKMFKMKNYQCYLAFIFAIEEINRNPHLLPNTSLGFDLYHVQRGEWDFLSYVFHMLTEMGRSIPNYTCRMENKTVALLTGPSWKTSAHIGRLLNLYKYPQVMDVAFSFGTFAAILSDRSQFSSVYQTALMDTSLALGIASLMIHYSWTWVGLFLVDNQKGAHILSYLTEEFSRNRVCVAFVKMMPENLLSFHSEHKGNIELMRSTSVNVVFIYDDAESLHCLMLYSTYIFYTWKVWVMNSQCDVSNNDDAFIFDLLHGSLFYAHHHDEISDFKKFVQTYSPSKYPEDHHLLCFWHKFFNCSLSLPDGKISGNCLPNASLELLPSNLWEMDMTEETYNIYNSVYAVAHSLHEMIVKQVQMPAHGNGMLNVHPRELHRFLNKIHFKNGAGHHLVLDSPMNLNEEYDIINFWNFPKGLQQKIKVGTFSPQAPQGQQLLLSDHMIQWAIGFTELPRSVCSENCVPGFRKSPQEGKAICCYDCTQCPDNEISNDTDMDNCVKCPETHYANTQQNHCLQKDVTFLSYEDPLGMALSCIALGCSVLTAGVLGVFVKHHHTPIVKANNRGLTYTLLITLTFCFLCSLLFIGRQNKVTCILQQSTFAILFTVALSTVLAKTVTVVLAFKVTVPGRMVRWLMISRAPNFIIPICTLIQLGLCGVWLSISPPFVDSDAHSEHGHIIIVCNKGSTVAFYCVLGYLCFLALGSYSMAYLSMNLPDTFNEAKLLAFSMLMFFSVWVTFLPVYHSTKGKVMVAMEIFSILASSAGLLGCIFAPKCYVILLRPDKNSLHFIKKEAHSKTKDLLKT</sequence>
<dbReference type="InterPro" id="IPR038550">
    <property type="entry name" value="GPCR_3_9-Cys_sf"/>
</dbReference>
<dbReference type="InterPro" id="IPR011500">
    <property type="entry name" value="GPCR_3_9-Cys_dom"/>
</dbReference>
<comment type="subcellular location">
    <subcellularLocation>
        <location evidence="1">Cell membrane</location>
        <topology evidence="1">Multi-pass membrane protein</topology>
    </subcellularLocation>
</comment>
<dbReference type="SUPFAM" id="SSF50630">
    <property type="entry name" value="Acid proteases"/>
    <property type="match status" value="1"/>
</dbReference>
<gene>
    <name evidence="16" type="primary">LOC113835458</name>
</gene>
<dbReference type="InterPro" id="IPR017978">
    <property type="entry name" value="GPCR_3_C"/>
</dbReference>
<reference evidence="16" key="3">
    <citation type="submission" date="2025-08" db="UniProtKB">
        <authorList>
            <consortium name="RefSeq"/>
        </authorList>
    </citation>
    <scope>IDENTIFICATION</scope>
    <source>
        <strain evidence="16">17A/GY</strain>
        <tissue evidence="16">Liver</tissue>
    </source>
</reference>
<dbReference type="CDD" id="cd15283">
    <property type="entry name" value="7tmC_V2R_pheromone"/>
    <property type="match status" value="1"/>
</dbReference>
<dbReference type="GO" id="GO:0016787">
    <property type="term" value="F:hydrolase activity"/>
    <property type="evidence" value="ECO:0007669"/>
    <property type="project" value="UniProtKB-KW"/>
</dbReference>
<dbReference type="GO" id="GO:0004930">
    <property type="term" value="F:G protein-coupled receptor activity"/>
    <property type="evidence" value="ECO:0007669"/>
    <property type="project" value="UniProtKB-KW"/>
</dbReference>
<name>A0A9J7GWX3_CRIGR</name>
<dbReference type="InterPro" id="IPR000337">
    <property type="entry name" value="GPCR_3"/>
</dbReference>
<keyword evidence="15" id="KW-1185">Reference proteome</keyword>
<organism evidence="15 16">
    <name type="scientific">Cricetulus griseus</name>
    <name type="common">Chinese hamster</name>
    <name type="synonym">Cricetulus barabensis griseus</name>
    <dbReference type="NCBI Taxonomy" id="10029"/>
    <lineage>
        <taxon>Eukaryota</taxon>
        <taxon>Metazoa</taxon>
        <taxon>Chordata</taxon>
        <taxon>Craniata</taxon>
        <taxon>Vertebrata</taxon>
        <taxon>Euteleostomi</taxon>
        <taxon>Mammalia</taxon>
        <taxon>Eutheria</taxon>
        <taxon>Euarchontoglires</taxon>
        <taxon>Glires</taxon>
        <taxon>Rodentia</taxon>
        <taxon>Myomorpha</taxon>
        <taxon>Muroidea</taxon>
        <taxon>Cricetidae</taxon>
        <taxon>Cricetinae</taxon>
        <taxon>Cricetulus</taxon>
    </lineage>
</organism>
<dbReference type="Proteomes" id="UP001108280">
    <property type="component" value="Chromosome 4"/>
</dbReference>
<dbReference type="Pfam" id="PF00607">
    <property type="entry name" value="Gag_p24"/>
    <property type="match status" value="1"/>
</dbReference>
<evidence type="ECO:0000256" key="9">
    <source>
        <dbReference type="ARBA" id="ARBA00023170"/>
    </source>
</evidence>
<feature type="transmembrane region" description="Helical" evidence="13">
    <location>
        <begin position="1286"/>
        <end position="1306"/>
    </location>
</feature>
<feature type="transmembrane region" description="Helical" evidence="13">
    <location>
        <begin position="1318"/>
        <end position="1341"/>
    </location>
</feature>
<evidence type="ECO:0000256" key="10">
    <source>
        <dbReference type="ARBA" id="ARBA00023180"/>
    </source>
</evidence>
<feature type="domain" description="G-protein coupled receptors family 3 profile" evidence="14">
    <location>
        <begin position="1092"/>
        <end position="1348"/>
    </location>
</feature>
<dbReference type="PANTHER" id="PTHR24061:SF567">
    <property type="entry name" value="VOMERONASAL 2, RECEPTOR 57-RELATED"/>
    <property type="match status" value="1"/>
</dbReference>
<keyword evidence="3" id="KW-1003">Cell membrane</keyword>
<feature type="transmembrane region" description="Helical" evidence="13">
    <location>
        <begin position="1206"/>
        <end position="1230"/>
    </location>
</feature>
<dbReference type="RefSeq" id="XP_035300046.1">
    <property type="nucleotide sequence ID" value="XM_035444155.1"/>
</dbReference>
<dbReference type="InterPro" id="IPR004073">
    <property type="entry name" value="GPCR_3_vmron_rcpt_2"/>
</dbReference>
<evidence type="ECO:0000313" key="16">
    <source>
        <dbReference type="RefSeq" id="XP_035300046.1"/>
    </source>
</evidence>
<protein>
    <submittedName>
        <fullName evidence="16">Vomeronasal type-2 receptor 116-like</fullName>
    </submittedName>
</protein>
<proteinExistence type="inferred from homology"/>
<dbReference type="GO" id="GO:0005886">
    <property type="term" value="C:plasma membrane"/>
    <property type="evidence" value="ECO:0007669"/>
    <property type="project" value="UniProtKB-SubCell"/>
</dbReference>